<feature type="compositionally biased region" description="Basic and acidic residues" evidence="1">
    <location>
        <begin position="823"/>
        <end position="838"/>
    </location>
</feature>
<dbReference type="GO" id="GO:0005886">
    <property type="term" value="C:plasma membrane"/>
    <property type="evidence" value="ECO:0007669"/>
    <property type="project" value="TreeGrafter"/>
</dbReference>
<comment type="caution">
    <text evidence="4">The sequence shown here is derived from an EMBL/GenBank/DDBJ whole genome shotgun (WGS) entry which is preliminary data.</text>
</comment>
<sequence>MGGAPPLSVPPNLFAASLFLFCEYAGLLDLLLQFQRSDFAVWFVEFVELNNVKPSVVKSGDKLIFFLALVVIERQLIIMKSYMFQVMEAKETNLLADTSPNSAPQPFIPLLAPSPMATPFFHNSTPKLSGQCSLNFSAVDNLLRTTAVDCWASFAPFLANVICCPQFEATLVVLIGQASKDSGLLALDSVHANYCLSDIQQILGSQGVPSDLHDICSIHSSNLSEGSCPINDTIGFESVVDSSKLLAACSKVDAVNECCRQICQSAINEAAKNLVLKDGGLMTNLEINDTTVEDSSTVNSCKNIVLRWLSSRLDSSSAKQVLRGLSNCNVNGACPLNFPDTKDVARDCSDGIKNNSACCHAMDNYVSHLQKQSFITNLQALGCAASLESGCLLPSLPSDATFDPYSGISFTCDLNDNIAAPWPSASQPSSSTCNKCMLLSILIILHFQQRPLHLWPIPCLANRSSANLCEIYHDHLFISAACDDAIILFSHIVLILSLLPPGLFMLVLYRQRVSSSSLVVKNLDDKFYRLLCEIALTEPCSVVLKRRGADELGMASSVARLPSATADDWRDRGRLAAAVLGASHGRSSYNPAALQKVLVRQQKTKVGGDAPPSAADLDPMGKAEGGGESRASARRRESQILNKWAARQAREMVTTIEREAHKEDISTITTAVRPVSARAASFLREASPSGFSESSSAAAGGGNLQSNVRASSLIQMWRELEAEAEAESGGTPKHREAFGGAGGNTEDACSGGNNSDGSDELNTLGGWSSDTMSMASTEPANSASASPFHESERSRVGSIVRMLTSSYGTGGSFVAPLNNENNRSGRESPAADKAERPLGRVSGPSVLTNSRRLRGRGEMESFVAKMEQERRRELVALADHHHVSGFSYRGRLQSMLKLRSFPRHMAIQDQMRVQSRRLELDKMQNGSTISVISFNQGVDHQRALAFWFGVGLPLNFHIKERFNNHRRQRSGSKRSFMESSSSVHIQFPAMTEATEYPISVDVQFPISAKGSDTTIHVQFPMDAEGSVHASSTNQFILKDEHQFEEVDSPRDSMSIPMEASTPIPNNNELQDERHNIDGSWDERNLWVDNLDWQRPPNSLPSNGWENEAAAESEAAVEDMETSPRQNLGNWISDQCSDSWRGWSITRKPQCNDLFEHFSDNVEIRDLLERKRVSTSLGSDFCHKMNQLILSFVQRRDQYFFYENCSETNMDHPFWQQSVVYQSAKPVESISSSIVPLHYYNLQNSENWPNTSFTRQSSQNVDKEALNDFRNEMAQIHEEIGELKLMVENCMEWQDKLRQSIKQDILDAINQSVNTSRNFKDSKSGRRETCRVCCQMQVDCLLYRWLFLSQSREEGGDGWSLLAQSGEKEDGVVVTDEEGCGCGTRDEDWGGRDESSSPNWER</sequence>
<evidence type="ECO:0000256" key="1">
    <source>
        <dbReference type="SAM" id="MobiDB-lite"/>
    </source>
</evidence>
<gene>
    <name evidence="4" type="ORF">ZIOFF_038189</name>
</gene>
<organism evidence="4 5">
    <name type="scientific">Zingiber officinale</name>
    <name type="common">Ginger</name>
    <name type="synonym">Amomum zingiber</name>
    <dbReference type="NCBI Taxonomy" id="94328"/>
    <lineage>
        <taxon>Eukaryota</taxon>
        <taxon>Viridiplantae</taxon>
        <taxon>Streptophyta</taxon>
        <taxon>Embryophyta</taxon>
        <taxon>Tracheophyta</taxon>
        <taxon>Spermatophyta</taxon>
        <taxon>Magnoliopsida</taxon>
        <taxon>Liliopsida</taxon>
        <taxon>Zingiberales</taxon>
        <taxon>Zingiberaceae</taxon>
        <taxon>Zingiber</taxon>
    </lineage>
</organism>
<proteinExistence type="predicted"/>
<dbReference type="Pfam" id="PF19160">
    <property type="entry name" value="SPARK"/>
    <property type="match status" value="1"/>
</dbReference>
<keyword evidence="5" id="KW-1185">Reference proteome</keyword>
<dbReference type="InterPro" id="IPR040336">
    <property type="entry name" value="At1g61900-like"/>
</dbReference>
<feature type="domain" description="At1g61900-like C-terminal" evidence="3">
    <location>
        <begin position="333"/>
        <end position="388"/>
    </location>
</feature>
<dbReference type="InterPro" id="IPR043891">
    <property type="entry name" value="SPARK"/>
</dbReference>
<feature type="region of interest" description="Disordered" evidence="1">
    <location>
        <begin position="602"/>
        <end position="637"/>
    </location>
</feature>
<protein>
    <submittedName>
        <fullName evidence="4">Uncharacterized protein</fullName>
    </submittedName>
</protein>
<accession>A0A8J5L030</accession>
<reference evidence="4 5" key="1">
    <citation type="submission" date="2020-08" db="EMBL/GenBank/DDBJ databases">
        <title>Plant Genome Project.</title>
        <authorList>
            <person name="Zhang R.-G."/>
        </authorList>
    </citation>
    <scope>NUCLEOTIDE SEQUENCE [LARGE SCALE GENOMIC DNA]</scope>
    <source>
        <tissue evidence="4">Rhizome</tissue>
    </source>
</reference>
<dbReference type="Proteomes" id="UP000734854">
    <property type="component" value="Unassembled WGS sequence"/>
</dbReference>
<dbReference type="EMBL" id="JACMSC010000010">
    <property type="protein sequence ID" value="KAG6505823.1"/>
    <property type="molecule type" value="Genomic_DNA"/>
</dbReference>
<feature type="compositionally biased region" description="Basic and acidic residues" evidence="1">
    <location>
        <begin position="1383"/>
        <end position="1401"/>
    </location>
</feature>
<name>A0A8J5L030_ZINOF</name>
<dbReference type="Pfam" id="PF26584">
    <property type="entry name" value="At1g61900"/>
    <property type="match status" value="1"/>
</dbReference>
<evidence type="ECO:0000259" key="3">
    <source>
        <dbReference type="Pfam" id="PF26584"/>
    </source>
</evidence>
<feature type="region of interest" description="Disordered" evidence="1">
    <location>
        <begin position="811"/>
        <end position="847"/>
    </location>
</feature>
<evidence type="ECO:0000259" key="2">
    <source>
        <dbReference type="Pfam" id="PF19160"/>
    </source>
</evidence>
<feature type="region of interest" description="Disordered" evidence="1">
    <location>
        <begin position="1368"/>
        <end position="1401"/>
    </location>
</feature>
<feature type="domain" description="SPARK" evidence="2">
    <location>
        <begin position="129"/>
        <end position="277"/>
    </location>
</feature>
<evidence type="ECO:0000313" key="5">
    <source>
        <dbReference type="Proteomes" id="UP000734854"/>
    </source>
</evidence>
<feature type="region of interest" description="Disordered" evidence="1">
    <location>
        <begin position="723"/>
        <end position="769"/>
    </location>
</feature>
<dbReference type="PANTHER" id="PTHR33831:SF5">
    <property type="entry name" value="OS07G0102300 PROTEIN"/>
    <property type="match status" value="1"/>
</dbReference>
<evidence type="ECO:0000313" key="4">
    <source>
        <dbReference type="EMBL" id="KAG6505823.1"/>
    </source>
</evidence>
<dbReference type="InterPro" id="IPR059003">
    <property type="entry name" value="At1g61900_C"/>
</dbReference>
<dbReference type="PANTHER" id="PTHR33831">
    <property type="entry name" value="GPI-ANCHORED PROTEIN"/>
    <property type="match status" value="1"/>
</dbReference>